<dbReference type="InterPro" id="IPR009003">
    <property type="entry name" value="Peptidase_S1_PA"/>
</dbReference>
<sequence>MESEDVKVVPQGSSDHVSQAHESCEGHKTQDQSKEFTGEYEIQVYEGLEVDLHKHNRDCRKNPGHQDFIPVYKFRLTHLPEALRDDLLFDFIKVTADLTVRISVKMTSPNRPQFWPRGDRPFPLYDLRGSETLRSGTGRIWNVKKVVNGVDQFGIPSLVHCWCKKCERNARGGSLWWEVEVDTATHVIYDDIEARSTSVRLFFDQPNSPAVLLDQGSFVGVNIDKDSTLLKYVTCDIELGSRLFALWDRWDGLWSKVCEKYKKTRDDHKLTFIVSHPHGFSKQVSIGQWVEKRPEGNVAYNFQFSYTTCTCPGSSGAPVNILGYSTGWGEHSHSGACDTEDGLNFCGFGYVA</sequence>
<dbReference type="GeneID" id="106050604"/>
<name>A0A9U8DTZ6_BIOGL</name>
<gene>
    <name evidence="3 4" type="primary">LOC106050604</name>
</gene>
<accession>A0A9U8DTZ6</accession>
<dbReference type="OrthoDB" id="6045352at2759"/>
<feature type="region of interest" description="Disordered" evidence="1">
    <location>
        <begin position="1"/>
        <end position="33"/>
    </location>
</feature>
<dbReference type="Proteomes" id="UP001165740">
    <property type="component" value="Chromosome 3"/>
</dbReference>
<dbReference type="RefSeq" id="XP_055880382.1">
    <property type="nucleotide sequence ID" value="XM_056024407.1"/>
</dbReference>
<dbReference type="KEGG" id="bgt:106050604"/>
<evidence type="ECO:0000256" key="1">
    <source>
        <dbReference type="SAM" id="MobiDB-lite"/>
    </source>
</evidence>
<protein>
    <submittedName>
        <fullName evidence="3 4">Uncharacterized protein LOC106050604 isoform X1</fullName>
    </submittedName>
</protein>
<evidence type="ECO:0000313" key="3">
    <source>
        <dbReference type="RefSeq" id="XP_013061077.2"/>
    </source>
</evidence>
<evidence type="ECO:0000313" key="4">
    <source>
        <dbReference type="RefSeq" id="XP_055880382.1"/>
    </source>
</evidence>
<evidence type="ECO:0000313" key="2">
    <source>
        <dbReference type="Proteomes" id="UP001165740"/>
    </source>
</evidence>
<dbReference type="RefSeq" id="XP_013061077.2">
    <property type="nucleotide sequence ID" value="XM_013205623.2"/>
</dbReference>
<keyword evidence="2" id="KW-1185">Reference proteome</keyword>
<proteinExistence type="predicted"/>
<feature type="compositionally biased region" description="Basic and acidic residues" evidence="1">
    <location>
        <begin position="18"/>
        <end position="33"/>
    </location>
</feature>
<dbReference type="SUPFAM" id="SSF50494">
    <property type="entry name" value="Trypsin-like serine proteases"/>
    <property type="match status" value="1"/>
</dbReference>
<dbReference type="AlphaFoldDB" id="A0A9U8DTZ6"/>
<reference evidence="3 4" key="1">
    <citation type="submission" date="2025-04" db="UniProtKB">
        <authorList>
            <consortium name="RefSeq"/>
        </authorList>
    </citation>
    <scope>IDENTIFICATION</scope>
</reference>
<organism evidence="2 3">
    <name type="scientific">Biomphalaria glabrata</name>
    <name type="common">Bloodfluke planorb</name>
    <name type="synonym">Freshwater snail</name>
    <dbReference type="NCBI Taxonomy" id="6526"/>
    <lineage>
        <taxon>Eukaryota</taxon>
        <taxon>Metazoa</taxon>
        <taxon>Spiralia</taxon>
        <taxon>Lophotrochozoa</taxon>
        <taxon>Mollusca</taxon>
        <taxon>Gastropoda</taxon>
        <taxon>Heterobranchia</taxon>
        <taxon>Euthyneura</taxon>
        <taxon>Panpulmonata</taxon>
        <taxon>Hygrophila</taxon>
        <taxon>Lymnaeoidea</taxon>
        <taxon>Planorbidae</taxon>
        <taxon>Biomphalaria</taxon>
    </lineage>
</organism>